<evidence type="ECO:0000256" key="2">
    <source>
        <dbReference type="ARBA" id="ARBA00002632"/>
    </source>
</evidence>
<dbReference type="HAMAP" id="MF_00065">
    <property type="entry name" value="Adenylyl_sulf_kinase"/>
    <property type="match status" value="1"/>
</dbReference>
<dbReference type="GO" id="GO:0005737">
    <property type="term" value="C:cytoplasm"/>
    <property type="evidence" value="ECO:0007669"/>
    <property type="project" value="TreeGrafter"/>
</dbReference>
<dbReference type="InterPro" id="IPR015947">
    <property type="entry name" value="PUA-like_sf"/>
</dbReference>
<dbReference type="InterPro" id="IPR059117">
    <property type="entry name" value="APS_kinase_dom"/>
</dbReference>
<dbReference type="GO" id="GO:0004020">
    <property type="term" value="F:adenylylsulfate kinase activity"/>
    <property type="evidence" value="ECO:0007669"/>
    <property type="project" value="UniProtKB-UniRule"/>
</dbReference>
<dbReference type="GO" id="GO:0070814">
    <property type="term" value="P:hydrogen sulfide biosynthetic process"/>
    <property type="evidence" value="ECO:0007669"/>
    <property type="project" value="UniProtKB-UniRule"/>
</dbReference>
<keyword evidence="8" id="KW-0597">Phosphoprotein</keyword>
<dbReference type="EMBL" id="QZEZ01000001">
    <property type="protein sequence ID" value="RJK98384.1"/>
    <property type="molecule type" value="Genomic_DNA"/>
</dbReference>
<evidence type="ECO:0000313" key="11">
    <source>
        <dbReference type="EMBL" id="RJK98384.1"/>
    </source>
</evidence>
<dbReference type="Pfam" id="PF14306">
    <property type="entry name" value="PUA_2"/>
    <property type="match status" value="1"/>
</dbReference>
<evidence type="ECO:0000256" key="1">
    <source>
        <dbReference type="ARBA" id="ARBA00001823"/>
    </source>
</evidence>
<dbReference type="InterPro" id="IPR025980">
    <property type="entry name" value="ATP-Sase_PUA-like_dom"/>
</dbReference>
<evidence type="ECO:0000256" key="7">
    <source>
        <dbReference type="ARBA" id="ARBA00022840"/>
    </source>
</evidence>
<evidence type="ECO:0000256" key="8">
    <source>
        <dbReference type="HAMAP-Rule" id="MF_00065"/>
    </source>
</evidence>
<dbReference type="UniPathway" id="UPA00140">
    <property type="reaction ID" value="UER00205"/>
</dbReference>
<dbReference type="SUPFAM" id="SSF52540">
    <property type="entry name" value="P-loop containing nucleoside triphosphate hydrolases"/>
    <property type="match status" value="1"/>
</dbReference>
<dbReference type="GO" id="GO:0019379">
    <property type="term" value="P:sulfate assimilation, phosphoadenylyl sulfate reduction by phosphoadenylyl-sulfate reductase (thioredoxin)"/>
    <property type="evidence" value="ECO:0007669"/>
    <property type="project" value="TreeGrafter"/>
</dbReference>
<sequence length="472" mass="46880">MPVAVPDPAGLADVELLLSGALAPLTGPLDAAARAAVEAGGALPDGTPWPVALALELPEAEAEAARAAGAVVLADTESVPVALLRVAEAAPGRRPGRLALAGGLTALGRRSEGPFAALHRSPGAVRAGLPEGPVLAALVDRPPLAADVAALRAAVAPGGPAAGAHLLLLVRTADAGPDGLPADVLVRTVLAALPDLPAATVVTVPLAHRTGPAGPAEDLALGAQVAAAHGATHLLGGAGAAGSPLAAVPAPSGAPGPAQLRAALDAGALGAADATPGVARELARWRPPPPRRGVVVLLSGLSGSGKSTVARRVAERLVEGSDRRVSLLDGDEVRHVLSSGLGFSKADRDTNVRRIGWVAAEVARHGGIALCAPIAPYASVRAEVRAMAEAVGDFVLVHVATPLEVCEARDRKGLYAKARAGLIPAFTGVSDPYEAPEDAELVLDTSQGPVDDAAGAVLALLEGRGYLATPED</sequence>
<evidence type="ECO:0000256" key="4">
    <source>
        <dbReference type="ARBA" id="ARBA00012121"/>
    </source>
</evidence>
<keyword evidence="8 11" id="KW-0418">Kinase</keyword>
<gene>
    <name evidence="8 11" type="primary">cysC</name>
    <name evidence="11" type="ORF">D5H78_02730</name>
</gene>
<comment type="caution">
    <text evidence="8">Lacks conserved residue(s) required for the propagation of feature annotation.</text>
</comment>
<comment type="catalytic activity">
    <reaction evidence="1 8">
        <text>adenosine 5'-phosphosulfate + ATP = 3'-phosphoadenylyl sulfate + ADP + H(+)</text>
        <dbReference type="Rhea" id="RHEA:24152"/>
        <dbReference type="ChEBI" id="CHEBI:15378"/>
        <dbReference type="ChEBI" id="CHEBI:30616"/>
        <dbReference type="ChEBI" id="CHEBI:58243"/>
        <dbReference type="ChEBI" id="CHEBI:58339"/>
        <dbReference type="ChEBI" id="CHEBI:456216"/>
        <dbReference type="EC" id="2.7.1.25"/>
    </reaction>
</comment>
<evidence type="ECO:0000259" key="10">
    <source>
        <dbReference type="Pfam" id="PF14306"/>
    </source>
</evidence>
<feature type="domain" description="ATP-sulfurylase PUA-like" evidence="10">
    <location>
        <begin position="10"/>
        <end position="88"/>
    </location>
</feature>
<evidence type="ECO:0000313" key="12">
    <source>
        <dbReference type="Proteomes" id="UP000265614"/>
    </source>
</evidence>
<keyword evidence="5 8" id="KW-0808">Transferase</keyword>
<dbReference type="AlphaFoldDB" id="A0A3A3Z4Q0"/>
<proteinExistence type="inferred from homology"/>
<dbReference type="GO" id="GO:0004781">
    <property type="term" value="F:sulfate adenylyltransferase (ATP) activity"/>
    <property type="evidence" value="ECO:0007669"/>
    <property type="project" value="TreeGrafter"/>
</dbReference>
<dbReference type="Gene3D" id="3.10.400.10">
    <property type="entry name" value="Sulfate adenylyltransferase"/>
    <property type="match status" value="1"/>
</dbReference>
<dbReference type="PANTHER" id="PTHR42700:SF1">
    <property type="entry name" value="SULFATE ADENYLYLTRANSFERASE"/>
    <property type="match status" value="1"/>
</dbReference>
<dbReference type="GO" id="GO:0010134">
    <property type="term" value="P:sulfate assimilation via adenylyl sulfate reduction"/>
    <property type="evidence" value="ECO:0007669"/>
    <property type="project" value="TreeGrafter"/>
</dbReference>
<evidence type="ECO:0000256" key="3">
    <source>
        <dbReference type="ARBA" id="ARBA00004806"/>
    </source>
</evidence>
<dbReference type="EC" id="2.7.1.25" evidence="4 8"/>
<dbReference type="CDD" id="cd02027">
    <property type="entry name" value="APSK"/>
    <property type="match status" value="1"/>
</dbReference>
<keyword evidence="12" id="KW-1185">Reference proteome</keyword>
<comment type="pathway">
    <text evidence="3 8">Sulfur metabolism; hydrogen sulfide biosynthesis; sulfite from sulfate: step 2/3.</text>
</comment>
<dbReference type="SUPFAM" id="SSF88697">
    <property type="entry name" value="PUA domain-like"/>
    <property type="match status" value="1"/>
</dbReference>
<dbReference type="OrthoDB" id="9804504at2"/>
<dbReference type="Gene3D" id="3.40.50.300">
    <property type="entry name" value="P-loop containing nucleotide triphosphate hydrolases"/>
    <property type="match status" value="1"/>
</dbReference>
<comment type="function">
    <text evidence="2 8">Catalyzes the synthesis of activated sulfate.</text>
</comment>
<comment type="similarity">
    <text evidence="8">Belongs to the APS kinase family.</text>
</comment>
<dbReference type="NCBIfam" id="NF003013">
    <property type="entry name" value="PRK03846.1"/>
    <property type="match status" value="1"/>
</dbReference>
<dbReference type="PANTHER" id="PTHR42700">
    <property type="entry name" value="SULFATE ADENYLYLTRANSFERASE"/>
    <property type="match status" value="1"/>
</dbReference>
<name>A0A3A3Z4Q0_9ACTN</name>
<dbReference type="NCBIfam" id="TIGR00455">
    <property type="entry name" value="apsK"/>
    <property type="match status" value="1"/>
</dbReference>
<evidence type="ECO:0000256" key="6">
    <source>
        <dbReference type="ARBA" id="ARBA00022741"/>
    </source>
</evidence>
<protein>
    <recommendedName>
        <fullName evidence="4 8">Adenylyl-sulfate kinase</fullName>
        <ecNumber evidence="4 8">2.7.1.25</ecNumber>
    </recommendedName>
    <alternativeName>
        <fullName evidence="8">APS kinase</fullName>
    </alternativeName>
    <alternativeName>
        <fullName evidence="8">ATP adenosine-5'-phosphosulfate 3'-phosphotransferase</fullName>
    </alternativeName>
    <alternativeName>
        <fullName evidence="8">Adenosine-5'-phosphosulfate kinase</fullName>
    </alternativeName>
</protein>
<organism evidence="11 12">
    <name type="scientific">Vallicoccus soli</name>
    <dbReference type="NCBI Taxonomy" id="2339232"/>
    <lineage>
        <taxon>Bacteria</taxon>
        <taxon>Bacillati</taxon>
        <taxon>Actinomycetota</taxon>
        <taxon>Actinomycetes</taxon>
        <taxon>Motilibacterales</taxon>
        <taxon>Vallicoccaceae</taxon>
        <taxon>Vallicoccus</taxon>
    </lineage>
</organism>
<reference evidence="11 12" key="1">
    <citation type="submission" date="2018-09" db="EMBL/GenBank/DDBJ databases">
        <title>YIM 75000 draft genome.</title>
        <authorList>
            <person name="Tang S."/>
            <person name="Feng Y."/>
        </authorList>
    </citation>
    <scope>NUCLEOTIDE SEQUENCE [LARGE SCALE GENOMIC DNA]</scope>
    <source>
        <strain evidence="11 12">YIM 75000</strain>
    </source>
</reference>
<dbReference type="InterPro" id="IPR002891">
    <property type="entry name" value="APS"/>
</dbReference>
<dbReference type="GO" id="GO:0005524">
    <property type="term" value="F:ATP binding"/>
    <property type="evidence" value="ECO:0007669"/>
    <property type="project" value="UniProtKB-UniRule"/>
</dbReference>
<evidence type="ECO:0000259" key="9">
    <source>
        <dbReference type="Pfam" id="PF01583"/>
    </source>
</evidence>
<keyword evidence="7 8" id="KW-0067">ATP-binding</keyword>
<feature type="binding site" evidence="8">
    <location>
        <begin position="300"/>
        <end position="307"/>
    </location>
    <ligand>
        <name>ATP</name>
        <dbReference type="ChEBI" id="CHEBI:30616"/>
    </ligand>
</feature>
<dbReference type="Proteomes" id="UP000265614">
    <property type="component" value="Unassembled WGS sequence"/>
</dbReference>
<dbReference type="InterPro" id="IPR027417">
    <property type="entry name" value="P-loop_NTPase"/>
</dbReference>
<dbReference type="Pfam" id="PF01583">
    <property type="entry name" value="APS_kinase"/>
    <property type="match status" value="1"/>
</dbReference>
<evidence type="ECO:0000256" key="5">
    <source>
        <dbReference type="ARBA" id="ARBA00022679"/>
    </source>
</evidence>
<keyword evidence="6 8" id="KW-0547">Nucleotide-binding</keyword>
<comment type="caution">
    <text evidence="11">The sequence shown here is derived from an EMBL/GenBank/DDBJ whole genome shotgun (WGS) entry which is preliminary data.</text>
</comment>
<feature type="domain" description="APS kinase" evidence="9">
    <location>
        <begin position="292"/>
        <end position="444"/>
    </location>
</feature>
<dbReference type="InterPro" id="IPR050512">
    <property type="entry name" value="Sulf_AdTrans/APS_kinase"/>
</dbReference>
<accession>A0A3A3Z4Q0</accession>
<dbReference type="FunFam" id="3.40.50.300:FF:000802">
    <property type="entry name" value="Sulfate adenylyltransferase"/>
    <property type="match status" value="1"/>
</dbReference>